<sequence>MKKITAGLMIIISAVVFSAAGSKNGNRNLNNNVKVSEKSSKNTETAQQVWNRVKPEIKARMDKLAKAAVNGDYMANINELPEKYLSYMAKKASMTVLEFKNSTVKLLGGITKDVKFTKSTYDLENTKIGKTSRGRNYALIPTTVTMSVKGKSIESKGKILAFEDENRWYLVNFDKNYITSMKELYPDLMEIK</sequence>
<dbReference type="KEGG" id="lhf:JCM16775_1709"/>
<evidence type="ECO:0000313" key="4">
    <source>
        <dbReference type="Proteomes" id="UP000321892"/>
    </source>
</evidence>
<organism evidence="3 4">
    <name type="scientific">Leptotrichia hofstadii</name>
    <dbReference type="NCBI Taxonomy" id="157688"/>
    <lineage>
        <taxon>Bacteria</taxon>
        <taxon>Fusobacteriati</taxon>
        <taxon>Fusobacteriota</taxon>
        <taxon>Fusobacteriia</taxon>
        <taxon>Fusobacteriales</taxon>
        <taxon>Leptotrichiaceae</taxon>
        <taxon>Leptotrichia</taxon>
    </lineage>
</organism>
<protein>
    <submittedName>
        <fullName evidence="3">Uncharacterized protein</fullName>
    </submittedName>
</protein>
<dbReference type="RefSeq" id="WP_026745965.1">
    <property type="nucleotide sequence ID" value="NZ_AP019823.1"/>
</dbReference>
<evidence type="ECO:0000256" key="2">
    <source>
        <dbReference type="SAM" id="SignalP"/>
    </source>
</evidence>
<reference evidence="3 4" key="1">
    <citation type="submission" date="2019-07" db="EMBL/GenBank/DDBJ databases">
        <title>Complete Genome Sequence of Leptotrichia hofstadii Strain JCM16775.</title>
        <authorList>
            <person name="Watanabe S."/>
            <person name="Cui L."/>
        </authorList>
    </citation>
    <scope>NUCLEOTIDE SEQUENCE [LARGE SCALE GENOMIC DNA]</scope>
    <source>
        <strain evidence="3 4">JCM16775</strain>
    </source>
</reference>
<dbReference type="AlphaFoldDB" id="A0A510JI86"/>
<gene>
    <name evidence="3" type="ORF">JCM16775_1709</name>
</gene>
<name>A0A510JI86_9FUSO</name>
<dbReference type="OrthoDB" id="82221at2"/>
<feature type="chain" id="PRO_5021996219" evidence="2">
    <location>
        <begin position="20"/>
        <end position="192"/>
    </location>
</feature>
<proteinExistence type="predicted"/>
<feature type="region of interest" description="Disordered" evidence="1">
    <location>
        <begin position="27"/>
        <end position="46"/>
    </location>
</feature>
<dbReference type="Proteomes" id="UP000321892">
    <property type="component" value="Chromosome"/>
</dbReference>
<keyword evidence="4" id="KW-1185">Reference proteome</keyword>
<accession>A0A510JI86</accession>
<feature type="signal peptide" evidence="2">
    <location>
        <begin position="1"/>
        <end position="19"/>
    </location>
</feature>
<keyword evidence="2" id="KW-0732">Signal</keyword>
<dbReference type="EMBL" id="AP019823">
    <property type="protein sequence ID" value="BBM38998.1"/>
    <property type="molecule type" value="Genomic_DNA"/>
</dbReference>
<evidence type="ECO:0000313" key="3">
    <source>
        <dbReference type="EMBL" id="BBM38998.1"/>
    </source>
</evidence>
<evidence type="ECO:0000256" key="1">
    <source>
        <dbReference type="SAM" id="MobiDB-lite"/>
    </source>
</evidence>